<dbReference type="AlphaFoldDB" id="A0A1H6QN78"/>
<keyword evidence="2" id="KW-1185">Reference proteome</keyword>
<reference evidence="1 2" key="1">
    <citation type="submission" date="2016-10" db="EMBL/GenBank/DDBJ databases">
        <authorList>
            <person name="de Groot N.N."/>
        </authorList>
    </citation>
    <scope>NUCLEOTIDE SEQUENCE [LARGE SCALE GENOMIC DNA]</scope>
    <source>
        <strain evidence="1 2">DSM 19938</strain>
    </source>
</reference>
<dbReference type="EMBL" id="FNXY01000001">
    <property type="protein sequence ID" value="SEI45039.1"/>
    <property type="molecule type" value="Genomic_DNA"/>
</dbReference>
<organism evidence="1 2">
    <name type="scientific">Dyadobacter koreensis</name>
    <dbReference type="NCBI Taxonomy" id="408657"/>
    <lineage>
        <taxon>Bacteria</taxon>
        <taxon>Pseudomonadati</taxon>
        <taxon>Bacteroidota</taxon>
        <taxon>Cytophagia</taxon>
        <taxon>Cytophagales</taxon>
        <taxon>Spirosomataceae</taxon>
        <taxon>Dyadobacter</taxon>
    </lineage>
</organism>
<gene>
    <name evidence="1" type="ORF">SAMN04487995_0829</name>
</gene>
<evidence type="ECO:0000313" key="2">
    <source>
        <dbReference type="Proteomes" id="UP000199532"/>
    </source>
</evidence>
<evidence type="ECO:0000313" key="1">
    <source>
        <dbReference type="EMBL" id="SEI45039.1"/>
    </source>
</evidence>
<name>A0A1H6QN78_9BACT</name>
<proteinExistence type="predicted"/>
<accession>A0A1H6QN78</accession>
<protein>
    <submittedName>
        <fullName evidence="1">Uncharacterized protein</fullName>
    </submittedName>
</protein>
<sequence>MWIKRREWLLAGVSLTLLISGGAYYLFSPEYKEYLIHHIGTPENIWESPEKSGNSALIIKVEGYANDDYKLRLDFYHKENQQAKIFKKTYSEIIRFPAGDIHGTLKRDFSGEPDNSKVNITYIPEHESTAKGTIKLKVGIF</sequence>
<dbReference type="Proteomes" id="UP000199532">
    <property type="component" value="Unassembled WGS sequence"/>
</dbReference>